<evidence type="ECO:0000313" key="2">
    <source>
        <dbReference type="EMBL" id="CAG6494840.1"/>
    </source>
</evidence>
<accession>A0A8D8CIQ0</accession>
<name>A0A8D8CIQ0_CULPI</name>
<dbReference type="EMBL" id="HBUE01333524">
    <property type="protein sequence ID" value="CAG6594803.1"/>
    <property type="molecule type" value="Transcribed_RNA"/>
</dbReference>
<feature type="region of interest" description="Disordered" evidence="1">
    <location>
        <begin position="11"/>
        <end position="61"/>
    </location>
</feature>
<organism evidence="2">
    <name type="scientific">Culex pipiens</name>
    <name type="common">House mosquito</name>
    <dbReference type="NCBI Taxonomy" id="7175"/>
    <lineage>
        <taxon>Eukaryota</taxon>
        <taxon>Metazoa</taxon>
        <taxon>Ecdysozoa</taxon>
        <taxon>Arthropoda</taxon>
        <taxon>Hexapoda</taxon>
        <taxon>Insecta</taxon>
        <taxon>Pterygota</taxon>
        <taxon>Neoptera</taxon>
        <taxon>Endopterygota</taxon>
        <taxon>Diptera</taxon>
        <taxon>Nematocera</taxon>
        <taxon>Culicoidea</taxon>
        <taxon>Culicidae</taxon>
        <taxon>Culicinae</taxon>
        <taxon>Culicini</taxon>
        <taxon>Culex</taxon>
        <taxon>Culex</taxon>
    </lineage>
</organism>
<sequence>MSCLNLTRCFGGNHPDQPATGAGDGGVAPTPSAPNAGDSIQRSKPYQDLSYEVPTGGAPGNWTECQLDETLPAEDPAATVEERDEGRSLLDRLRLWKLCSREKTPEELEIEMLRKEKKEILKALKNYGINDKRLNLAKIKNLRANIEQVLEQELKKLPEPVEMQDMKSSDSKAIAITTLETNVDEVLPPLKEASVDYPLTQPDTAPKMVGDGRREMVPKGERFMSWKLASPINMPDIE</sequence>
<reference evidence="2" key="1">
    <citation type="submission" date="2021-05" db="EMBL/GenBank/DDBJ databases">
        <authorList>
            <person name="Alioto T."/>
            <person name="Alioto T."/>
            <person name="Gomez Garrido J."/>
        </authorList>
    </citation>
    <scope>NUCLEOTIDE SEQUENCE</scope>
</reference>
<protein>
    <submittedName>
        <fullName evidence="2">(northern house mosquito) hypothetical protein</fullName>
    </submittedName>
</protein>
<evidence type="ECO:0000256" key="1">
    <source>
        <dbReference type="SAM" id="MobiDB-lite"/>
    </source>
</evidence>
<proteinExistence type="predicted"/>
<dbReference type="EMBL" id="HBUE01126090">
    <property type="protein sequence ID" value="CAG6494840.1"/>
    <property type="molecule type" value="Transcribed_RNA"/>
</dbReference>
<dbReference type="EMBL" id="HBUE01226779">
    <property type="protein sequence ID" value="CAG6542694.1"/>
    <property type="molecule type" value="Transcribed_RNA"/>
</dbReference>
<dbReference type="AlphaFoldDB" id="A0A8D8CIQ0"/>